<dbReference type="PROSITE" id="PS00409">
    <property type="entry name" value="PROKAR_NTER_METHYL"/>
    <property type="match status" value="1"/>
</dbReference>
<dbReference type="InterPro" id="IPR045584">
    <property type="entry name" value="Pilin-like"/>
</dbReference>
<name>A0A1G2BIE6_9BACT</name>
<reference evidence="2 3" key="1">
    <citation type="journal article" date="2016" name="Nat. Commun.">
        <title>Thousands of microbial genomes shed light on interconnected biogeochemical processes in an aquifer system.</title>
        <authorList>
            <person name="Anantharaman K."/>
            <person name="Brown C.T."/>
            <person name="Hug L.A."/>
            <person name="Sharon I."/>
            <person name="Castelle C.J."/>
            <person name="Probst A.J."/>
            <person name="Thomas B.C."/>
            <person name="Singh A."/>
            <person name="Wilkins M.J."/>
            <person name="Karaoz U."/>
            <person name="Brodie E.L."/>
            <person name="Williams K.H."/>
            <person name="Hubbard S.S."/>
            <person name="Banfield J.F."/>
        </authorList>
    </citation>
    <scope>NUCLEOTIDE SEQUENCE [LARGE SCALE GENOMIC DNA]</scope>
</reference>
<organism evidence="2 3">
    <name type="scientific">Candidatus Komeilibacteria bacterium RIFCSPHIGHO2_01_FULL_52_14</name>
    <dbReference type="NCBI Taxonomy" id="1798549"/>
    <lineage>
        <taxon>Bacteria</taxon>
        <taxon>Candidatus Komeiliibacteriota</taxon>
    </lineage>
</organism>
<evidence type="ECO:0000256" key="1">
    <source>
        <dbReference type="SAM" id="Phobius"/>
    </source>
</evidence>
<keyword evidence="1" id="KW-0472">Membrane</keyword>
<keyword evidence="1" id="KW-0812">Transmembrane</keyword>
<evidence type="ECO:0000313" key="3">
    <source>
        <dbReference type="Proteomes" id="UP000177817"/>
    </source>
</evidence>
<dbReference type="Pfam" id="PF07963">
    <property type="entry name" value="N_methyl"/>
    <property type="match status" value="1"/>
</dbReference>
<dbReference type="SUPFAM" id="SSF54523">
    <property type="entry name" value="Pili subunits"/>
    <property type="match status" value="1"/>
</dbReference>
<dbReference type="Proteomes" id="UP000177817">
    <property type="component" value="Unassembled WGS sequence"/>
</dbReference>
<evidence type="ECO:0000313" key="2">
    <source>
        <dbReference type="EMBL" id="OGY88951.1"/>
    </source>
</evidence>
<feature type="transmembrane region" description="Helical" evidence="1">
    <location>
        <begin position="15"/>
        <end position="37"/>
    </location>
</feature>
<sequence length="192" mass="20314">MNIVPKERGFSLVEALVAIAMASIIVVVIGSSLGSVYRVYTASTMKQQAVAYAQESLELITAYRNSPAVFACIGGTPCTAPDTQQCTPLTGYNGCWTRYPRGIPAGAAQYHFVSTGGAWQLQSGAETIASNTAFSRAISLQNLCRDASGEIGLAGCTEDLNSKQVTATVSWVERGQTKSVQLQKILNGSKPL</sequence>
<dbReference type="AlphaFoldDB" id="A0A1G2BIE6"/>
<protein>
    <submittedName>
        <fullName evidence="2">Uncharacterized protein</fullName>
    </submittedName>
</protein>
<accession>A0A1G2BIE6</accession>
<keyword evidence="1" id="KW-1133">Transmembrane helix</keyword>
<dbReference type="EMBL" id="MHKK01000047">
    <property type="protein sequence ID" value="OGY88951.1"/>
    <property type="molecule type" value="Genomic_DNA"/>
</dbReference>
<dbReference type="InterPro" id="IPR012902">
    <property type="entry name" value="N_methyl_site"/>
</dbReference>
<proteinExistence type="predicted"/>
<comment type="caution">
    <text evidence="2">The sequence shown here is derived from an EMBL/GenBank/DDBJ whole genome shotgun (WGS) entry which is preliminary data.</text>
</comment>
<gene>
    <name evidence="2" type="ORF">A2677_00680</name>
</gene>